<protein>
    <submittedName>
        <fullName evidence="4">Uncharacterized protein DUF1541</fullName>
    </submittedName>
</protein>
<feature type="signal peptide" evidence="2">
    <location>
        <begin position="1"/>
        <end position="21"/>
    </location>
</feature>
<feature type="domain" description="DUF1541" evidence="3">
    <location>
        <begin position="134"/>
        <end position="185"/>
    </location>
</feature>
<dbReference type="Pfam" id="PF07563">
    <property type="entry name" value="DUF1541"/>
    <property type="match status" value="2"/>
</dbReference>
<keyword evidence="2" id="KW-0732">Signal</keyword>
<evidence type="ECO:0000313" key="4">
    <source>
        <dbReference type="EMBL" id="PSL40990.1"/>
    </source>
</evidence>
<sequence>MPKSKWSMMVLSLLAALMLGACSTGGGTEEGNHDMQGSEENQSSHAHMDHSGSAEVPDGLEEAKDPAFKVEDTAILNADHMEGMDGAEATIVGAYDTVAYSVTYTPTTGGEPVKNHKWIIHEELKDPGNKLLEKGDTATLAADHMEGMNGAEATIDSSEKTTVYMVDFTPTSGGEKVTNHKWLTEDELSPQ</sequence>
<evidence type="ECO:0000259" key="3">
    <source>
        <dbReference type="Pfam" id="PF07563"/>
    </source>
</evidence>
<evidence type="ECO:0000256" key="1">
    <source>
        <dbReference type="SAM" id="MobiDB-lite"/>
    </source>
</evidence>
<feature type="chain" id="PRO_5039532581" evidence="2">
    <location>
        <begin position="22"/>
        <end position="191"/>
    </location>
</feature>
<dbReference type="OrthoDB" id="1701949at2"/>
<name>A0A2P8H470_9BACL</name>
<evidence type="ECO:0000313" key="5">
    <source>
        <dbReference type="Proteomes" id="UP000242682"/>
    </source>
</evidence>
<evidence type="ECO:0000256" key="2">
    <source>
        <dbReference type="SAM" id="SignalP"/>
    </source>
</evidence>
<organism evidence="4 5">
    <name type="scientific">Planomicrobium soli</name>
    <dbReference type="NCBI Taxonomy" id="1176648"/>
    <lineage>
        <taxon>Bacteria</taxon>
        <taxon>Bacillati</taxon>
        <taxon>Bacillota</taxon>
        <taxon>Bacilli</taxon>
        <taxon>Bacillales</taxon>
        <taxon>Caryophanaceae</taxon>
        <taxon>Planomicrobium</taxon>
    </lineage>
</organism>
<dbReference type="Gene3D" id="2.30.30.1210">
    <property type="entry name" value="Domain of unknown function DUF1541"/>
    <property type="match status" value="1"/>
</dbReference>
<comment type="caution">
    <text evidence="4">The sequence shown here is derived from an EMBL/GenBank/DDBJ whole genome shotgun (WGS) entry which is preliminary data.</text>
</comment>
<gene>
    <name evidence="4" type="ORF">B0H99_103123</name>
</gene>
<feature type="domain" description="DUF1541" evidence="3">
    <location>
        <begin position="72"/>
        <end position="121"/>
    </location>
</feature>
<dbReference type="EMBL" id="PYAT01000003">
    <property type="protein sequence ID" value="PSL40990.1"/>
    <property type="molecule type" value="Genomic_DNA"/>
</dbReference>
<reference evidence="4 5" key="1">
    <citation type="submission" date="2018-03" db="EMBL/GenBank/DDBJ databases">
        <title>Genomic Encyclopedia of Type Strains, Phase III (KMG-III): the genomes of soil and plant-associated and newly described type strains.</title>
        <authorList>
            <person name="Whitman W."/>
        </authorList>
    </citation>
    <scope>NUCLEOTIDE SEQUENCE [LARGE SCALE GENOMIC DNA]</scope>
    <source>
        <strain evidence="4 5">CGMCC 1.12259</strain>
    </source>
</reference>
<proteinExistence type="predicted"/>
<dbReference type="RefSeq" id="WP_106532501.1">
    <property type="nucleotide sequence ID" value="NZ_PYAT01000003.1"/>
</dbReference>
<dbReference type="InterPro" id="IPR011438">
    <property type="entry name" value="DUF1541"/>
</dbReference>
<dbReference type="AlphaFoldDB" id="A0A2P8H470"/>
<keyword evidence="5" id="KW-1185">Reference proteome</keyword>
<dbReference type="PROSITE" id="PS51257">
    <property type="entry name" value="PROKAR_LIPOPROTEIN"/>
    <property type="match status" value="1"/>
</dbReference>
<dbReference type="Proteomes" id="UP000242682">
    <property type="component" value="Unassembled WGS sequence"/>
</dbReference>
<feature type="region of interest" description="Disordered" evidence="1">
    <location>
        <begin position="25"/>
        <end position="60"/>
    </location>
</feature>
<accession>A0A2P8H470</accession>